<gene>
    <name evidence="1" type="ORF">E2C01_088173</name>
</gene>
<reference evidence="1 2" key="1">
    <citation type="submission" date="2019-05" db="EMBL/GenBank/DDBJ databases">
        <title>Another draft genome of Portunus trituberculatus and its Hox gene families provides insights of decapod evolution.</title>
        <authorList>
            <person name="Jeong J.-H."/>
            <person name="Song I."/>
            <person name="Kim S."/>
            <person name="Choi T."/>
            <person name="Kim D."/>
            <person name="Ryu S."/>
            <person name="Kim W."/>
        </authorList>
    </citation>
    <scope>NUCLEOTIDE SEQUENCE [LARGE SCALE GENOMIC DNA]</scope>
    <source>
        <tissue evidence="1">Muscle</tissue>
    </source>
</reference>
<evidence type="ECO:0000313" key="1">
    <source>
        <dbReference type="EMBL" id="MPC93057.1"/>
    </source>
</evidence>
<proteinExistence type="predicted"/>
<sequence length="58" mass="6901">MSCEGCVAVAETNLRFSVRVTITRRETPFELKHDTRNYYTTEHLTRETPFELKHNTRN</sequence>
<comment type="caution">
    <text evidence="1">The sequence shown here is derived from an EMBL/GenBank/DDBJ whole genome shotgun (WGS) entry which is preliminary data.</text>
</comment>
<dbReference type="Proteomes" id="UP000324222">
    <property type="component" value="Unassembled WGS sequence"/>
</dbReference>
<dbReference type="EMBL" id="VSRR010093438">
    <property type="protein sequence ID" value="MPC93057.1"/>
    <property type="molecule type" value="Genomic_DNA"/>
</dbReference>
<accession>A0A5B7JII4</accession>
<organism evidence="1 2">
    <name type="scientific">Portunus trituberculatus</name>
    <name type="common">Swimming crab</name>
    <name type="synonym">Neptunus trituberculatus</name>
    <dbReference type="NCBI Taxonomy" id="210409"/>
    <lineage>
        <taxon>Eukaryota</taxon>
        <taxon>Metazoa</taxon>
        <taxon>Ecdysozoa</taxon>
        <taxon>Arthropoda</taxon>
        <taxon>Crustacea</taxon>
        <taxon>Multicrustacea</taxon>
        <taxon>Malacostraca</taxon>
        <taxon>Eumalacostraca</taxon>
        <taxon>Eucarida</taxon>
        <taxon>Decapoda</taxon>
        <taxon>Pleocyemata</taxon>
        <taxon>Brachyura</taxon>
        <taxon>Eubrachyura</taxon>
        <taxon>Portunoidea</taxon>
        <taxon>Portunidae</taxon>
        <taxon>Portuninae</taxon>
        <taxon>Portunus</taxon>
    </lineage>
</organism>
<name>A0A5B7JII4_PORTR</name>
<protein>
    <submittedName>
        <fullName evidence="1">Uncharacterized protein</fullName>
    </submittedName>
</protein>
<keyword evidence="2" id="KW-1185">Reference proteome</keyword>
<evidence type="ECO:0000313" key="2">
    <source>
        <dbReference type="Proteomes" id="UP000324222"/>
    </source>
</evidence>
<dbReference type="AlphaFoldDB" id="A0A5B7JII4"/>